<protein>
    <recommendedName>
        <fullName evidence="4">Phage tail assembly protein</fullName>
    </recommendedName>
</protein>
<dbReference type="Proteomes" id="UP000414136">
    <property type="component" value="Unassembled WGS sequence"/>
</dbReference>
<reference evidence="2 3" key="1">
    <citation type="submission" date="2019-08" db="EMBL/GenBank/DDBJ databases">
        <authorList>
            <person name="Peeters C."/>
        </authorList>
    </citation>
    <scope>NUCLEOTIDE SEQUENCE [LARGE SCALE GENOMIC DNA]</scope>
    <source>
        <strain evidence="2 3">LMG 31118</strain>
    </source>
</reference>
<evidence type="ECO:0000256" key="1">
    <source>
        <dbReference type="SAM" id="MobiDB-lite"/>
    </source>
</evidence>
<evidence type="ECO:0000313" key="2">
    <source>
        <dbReference type="EMBL" id="VVE59767.1"/>
    </source>
</evidence>
<keyword evidence="3" id="KW-1185">Reference proteome</keyword>
<evidence type="ECO:0000313" key="3">
    <source>
        <dbReference type="Proteomes" id="UP000414136"/>
    </source>
</evidence>
<gene>
    <name evidence="2" type="ORF">PCA31118_00008</name>
</gene>
<name>A0A5E4ZGI8_9BURK</name>
<dbReference type="EMBL" id="CABPSQ010000001">
    <property type="protein sequence ID" value="VVE59767.1"/>
    <property type="molecule type" value="Genomic_DNA"/>
</dbReference>
<dbReference type="OrthoDB" id="6121484at2"/>
<evidence type="ECO:0008006" key="4">
    <source>
        <dbReference type="Google" id="ProtNLM"/>
    </source>
</evidence>
<feature type="compositionally biased region" description="Low complexity" evidence="1">
    <location>
        <begin position="104"/>
        <end position="130"/>
    </location>
</feature>
<sequence length="130" mass="13705">MMTEQGSLEYGVEYPEGSGERHYDFEVRLATVADNIAVYEDPAILGGGVSNMRVNAENLARCLVTLGTIPKESITGELIGKLIDSDYDVLMLAQEALKKKLKRPSAAAATSDSPKSSSPATASPGSDSPA</sequence>
<dbReference type="AlphaFoldDB" id="A0A5E4ZGI8"/>
<feature type="region of interest" description="Disordered" evidence="1">
    <location>
        <begin position="100"/>
        <end position="130"/>
    </location>
</feature>
<organism evidence="2 3">
    <name type="scientific">Pandoraea captiosa</name>
    <dbReference type="NCBI Taxonomy" id="2508302"/>
    <lineage>
        <taxon>Bacteria</taxon>
        <taxon>Pseudomonadati</taxon>
        <taxon>Pseudomonadota</taxon>
        <taxon>Betaproteobacteria</taxon>
        <taxon>Burkholderiales</taxon>
        <taxon>Burkholderiaceae</taxon>
        <taxon>Pandoraea</taxon>
    </lineage>
</organism>
<dbReference type="RefSeq" id="WP_150621883.1">
    <property type="nucleotide sequence ID" value="NZ_CABPSQ010000001.1"/>
</dbReference>
<proteinExistence type="predicted"/>
<accession>A0A5E4ZGI8</accession>